<proteinExistence type="predicted"/>
<dbReference type="RefSeq" id="XP_001698613.1">
    <property type="nucleotide sequence ID" value="XM_001698561.2"/>
</dbReference>
<name>A8I1F9_CHLRE</name>
<dbReference type="Proteomes" id="UP000006906">
    <property type="component" value="Chromosome 10"/>
</dbReference>
<reference evidence="1 2" key="1">
    <citation type="journal article" date="2007" name="Science">
        <title>The Chlamydomonas genome reveals the evolution of key animal and plant functions.</title>
        <authorList>
            <person name="Merchant S.S."/>
            <person name="Prochnik S.E."/>
            <person name="Vallon O."/>
            <person name="Harris E.H."/>
            <person name="Karpowicz S.J."/>
            <person name="Witman G.B."/>
            <person name="Terry A."/>
            <person name="Salamov A."/>
            <person name="Fritz-Laylin L.K."/>
            <person name="Marechal-Drouard L."/>
            <person name="Marshall W.F."/>
            <person name="Qu L.H."/>
            <person name="Nelson D.R."/>
            <person name="Sanderfoot A.A."/>
            <person name="Spalding M.H."/>
            <person name="Kapitonov V.V."/>
            <person name="Ren Q."/>
            <person name="Ferris P."/>
            <person name="Lindquist E."/>
            <person name="Shapiro H."/>
            <person name="Lucas S.M."/>
            <person name="Grimwood J."/>
            <person name="Schmutz J."/>
            <person name="Cardol P."/>
            <person name="Cerutti H."/>
            <person name="Chanfreau G."/>
            <person name="Chen C.L."/>
            <person name="Cognat V."/>
            <person name="Croft M.T."/>
            <person name="Dent R."/>
            <person name="Dutcher S."/>
            <person name="Fernandez E."/>
            <person name="Fukuzawa H."/>
            <person name="Gonzalez-Ballester D."/>
            <person name="Gonzalez-Halphen D."/>
            <person name="Hallmann A."/>
            <person name="Hanikenne M."/>
            <person name="Hippler M."/>
            <person name="Inwood W."/>
            <person name="Jabbari K."/>
            <person name="Kalanon M."/>
            <person name="Kuras R."/>
            <person name="Lefebvre P.A."/>
            <person name="Lemaire S.D."/>
            <person name="Lobanov A.V."/>
            <person name="Lohr M."/>
            <person name="Manuell A."/>
            <person name="Meier I."/>
            <person name="Mets L."/>
            <person name="Mittag M."/>
            <person name="Mittelmeier T."/>
            <person name="Moroney J.V."/>
            <person name="Moseley J."/>
            <person name="Napoli C."/>
            <person name="Nedelcu A.M."/>
            <person name="Niyogi K."/>
            <person name="Novoselov S.V."/>
            <person name="Paulsen I.T."/>
            <person name="Pazour G."/>
            <person name="Purton S."/>
            <person name="Ral J.P."/>
            <person name="Riano-Pachon D.M."/>
            <person name="Riekhof W."/>
            <person name="Rymarquis L."/>
            <person name="Schroda M."/>
            <person name="Stern D."/>
            <person name="Umen J."/>
            <person name="Willows R."/>
            <person name="Wilson N."/>
            <person name="Zimmer S.L."/>
            <person name="Allmer J."/>
            <person name="Balk J."/>
            <person name="Bisova K."/>
            <person name="Chen C.J."/>
            <person name="Elias M."/>
            <person name="Gendler K."/>
            <person name="Hauser C."/>
            <person name="Lamb M.R."/>
            <person name="Ledford H."/>
            <person name="Long J.C."/>
            <person name="Minagawa J."/>
            <person name="Page M.D."/>
            <person name="Pan J."/>
            <person name="Pootakham W."/>
            <person name="Roje S."/>
            <person name="Rose A."/>
            <person name="Stahlberg E."/>
            <person name="Terauchi A.M."/>
            <person name="Yang P."/>
            <person name="Ball S."/>
            <person name="Bowler C."/>
            <person name="Dieckmann C.L."/>
            <person name="Gladyshev V.N."/>
            <person name="Green P."/>
            <person name="Jorgensen R."/>
            <person name="Mayfield S."/>
            <person name="Mueller-Roeber B."/>
            <person name="Rajamani S."/>
            <person name="Sayre R.T."/>
            <person name="Brokstein P."/>
            <person name="Dubchak I."/>
            <person name="Goodstein D."/>
            <person name="Hornick L."/>
            <person name="Huang Y.W."/>
            <person name="Jhaveri J."/>
            <person name="Luo Y."/>
            <person name="Martinez D."/>
            <person name="Ngau W.C."/>
            <person name="Otillar B."/>
            <person name="Poliakov A."/>
            <person name="Porter A."/>
            <person name="Szajkowski L."/>
            <person name="Werner G."/>
            <person name="Zhou K."/>
            <person name="Grigoriev I.V."/>
            <person name="Rokhsar D.S."/>
            <person name="Grossman A.R."/>
        </authorList>
    </citation>
    <scope>NUCLEOTIDE SEQUENCE [LARGE SCALE GENOMIC DNA]</scope>
    <source>
        <strain evidence="2">CC-503</strain>
    </source>
</reference>
<accession>A8I1F9</accession>
<dbReference type="KEGG" id="cre:CHLRE_10g463650v5"/>
<dbReference type="PaxDb" id="3055-EDP08106"/>
<dbReference type="EMBL" id="CM008971">
    <property type="protein sequence ID" value="PNW78082.1"/>
    <property type="molecule type" value="Genomic_DNA"/>
</dbReference>
<dbReference type="HOGENOM" id="CLU_3053208_0_0_1"/>
<dbReference type="Gramene" id="PNW78082">
    <property type="protein sequence ID" value="PNW78082"/>
    <property type="gene ID" value="CHLRE_10g463650v5"/>
</dbReference>
<organism evidence="1 2">
    <name type="scientific">Chlamydomonas reinhardtii</name>
    <name type="common">Chlamydomonas smithii</name>
    <dbReference type="NCBI Taxonomy" id="3055"/>
    <lineage>
        <taxon>Eukaryota</taxon>
        <taxon>Viridiplantae</taxon>
        <taxon>Chlorophyta</taxon>
        <taxon>core chlorophytes</taxon>
        <taxon>Chlorophyceae</taxon>
        <taxon>CS clade</taxon>
        <taxon>Chlamydomonadales</taxon>
        <taxon>Chlamydomonadaceae</taxon>
        <taxon>Chlamydomonas</taxon>
    </lineage>
</organism>
<protein>
    <submittedName>
        <fullName evidence="1">Uncharacterized protein</fullName>
    </submittedName>
</protein>
<sequence length="54" mass="6107">MGWNELSFRKRWVFIGSFFTVSMGLLGYHRGLVSAEGALLVICVCYFSIRIMGS</sequence>
<dbReference type="InParanoid" id="A8I1F9"/>
<gene>
    <name evidence="1" type="ORF">CHLRE_10g463650v5</name>
</gene>
<keyword evidence="2" id="KW-1185">Reference proteome</keyword>
<dbReference type="AlphaFoldDB" id="A8I1F9"/>
<dbReference type="GeneID" id="5723989"/>
<evidence type="ECO:0000313" key="1">
    <source>
        <dbReference type="EMBL" id="PNW78082.1"/>
    </source>
</evidence>
<evidence type="ECO:0000313" key="2">
    <source>
        <dbReference type="Proteomes" id="UP000006906"/>
    </source>
</evidence>